<dbReference type="PANTHER" id="PTHR39203:SF1">
    <property type="entry name" value="CYTOPLASMIC PROTEIN"/>
    <property type="match status" value="1"/>
</dbReference>
<dbReference type="InterPro" id="IPR007374">
    <property type="entry name" value="ASCH_domain"/>
</dbReference>
<dbReference type="Proteomes" id="UP000051324">
    <property type="component" value="Unassembled WGS sequence"/>
</dbReference>
<proteinExistence type="predicted"/>
<dbReference type="Pfam" id="PF04266">
    <property type="entry name" value="ASCH"/>
    <property type="match status" value="1"/>
</dbReference>
<dbReference type="Gene3D" id="3.10.400.10">
    <property type="entry name" value="Sulfate adenylyltransferase"/>
    <property type="match status" value="1"/>
</dbReference>
<sequence>MASLVYFLIKGEMRMKSSELWEKFITKYPAKAHCPHDAWAFGAQPTKLAQLVCQGKKTATTSGYLFYELDNEALPQVGEYNIILDENEQAVCITQTTKVYQTTFAKVDARHARLEGEGDLSLAYWRKVHQDFFTQELAELGEEFSPEFEVICEEFTVVYVA</sequence>
<name>A0A0R1U1Q8_9LACO</name>
<evidence type="ECO:0000313" key="3">
    <source>
        <dbReference type="Proteomes" id="UP000051324"/>
    </source>
</evidence>
<keyword evidence="3" id="KW-1185">Reference proteome</keyword>
<dbReference type="InterPro" id="IPR009326">
    <property type="entry name" value="DUF984"/>
</dbReference>
<dbReference type="InterPro" id="IPR015947">
    <property type="entry name" value="PUA-like_sf"/>
</dbReference>
<dbReference type="STRING" id="1423724.FC32_GL001692"/>
<dbReference type="EMBL" id="AZFT01000004">
    <property type="protein sequence ID" value="KRL87270.1"/>
    <property type="molecule type" value="Genomic_DNA"/>
</dbReference>
<dbReference type="SUPFAM" id="SSF88697">
    <property type="entry name" value="PUA domain-like"/>
    <property type="match status" value="1"/>
</dbReference>
<dbReference type="PATRIC" id="fig|1423724.4.peg.1765"/>
<protein>
    <recommendedName>
        <fullName evidence="1">ASCH domain-containing protein</fullName>
    </recommendedName>
</protein>
<dbReference type="CDD" id="cd06553">
    <property type="entry name" value="ASCH_Ef3133_like"/>
    <property type="match status" value="1"/>
</dbReference>
<reference evidence="2 3" key="1">
    <citation type="journal article" date="2015" name="Genome Announc.">
        <title>Expanding the biotechnology potential of lactobacilli through comparative genomics of 213 strains and associated genera.</title>
        <authorList>
            <person name="Sun Z."/>
            <person name="Harris H.M."/>
            <person name="McCann A."/>
            <person name="Guo C."/>
            <person name="Argimon S."/>
            <person name="Zhang W."/>
            <person name="Yang X."/>
            <person name="Jeffery I.B."/>
            <person name="Cooney J.C."/>
            <person name="Kagawa T.F."/>
            <person name="Liu W."/>
            <person name="Song Y."/>
            <person name="Salvetti E."/>
            <person name="Wrobel A."/>
            <person name="Rasinkangas P."/>
            <person name="Parkhill J."/>
            <person name="Rea M.C."/>
            <person name="O'Sullivan O."/>
            <person name="Ritari J."/>
            <person name="Douillard F.P."/>
            <person name="Paul Ross R."/>
            <person name="Yang R."/>
            <person name="Briner A.E."/>
            <person name="Felis G.E."/>
            <person name="de Vos W.M."/>
            <person name="Barrangou R."/>
            <person name="Klaenhammer T.R."/>
            <person name="Caufield P.W."/>
            <person name="Cui Y."/>
            <person name="Zhang H."/>
            <person name="O'Toole P.W."/>
        </authorList>
    </citation>
    <scope>NUCLEOTIDE SEQUENCE [LARGE SCALE GENOMIC DNA]</scope>
    <source>
        <strain evidence="2 3">DSM 16634</strain>
    </source>
</reference>
<dbReference type="eggNOG" id="COG4405">
    <property type="taxonomic scope" value="Bacteria"/>
</dbReference>
<evidence type="ECO:0000313" key="2">
    <source>
        <dbReference type="EMBL" id="KRL87270.1"/>
    </source>
</evidence>
<dbReference type="PIRSF" id="PIRSF021320">
    <property type="entry name" value="DUF984"/>
    <property type="match status" value="1"/>
</dbReference>
<dbReference type="SMART" id="SM01022">
    <property type="entry name" value="ASCH"/>
    <property type="match status" value="1"/>
</dbReference>
<dbReference type="PANTHER" id="PTHR39203">
    <property type="entry name" value="CYTOPLASMIC PROTEIN-RELATED"/>
    <property type="match status" value="1"/>
</dbReference>
<feature type="domain" description="ASCH" evidence="1">
    <location>
        <begin position="39"/>
        <end position="159"/>
    </location>
</feature>
<comment type="caution">
    <text evidence="2">The sequence shown here is derived from an EMBL/GenBank/DDBJ whole genome shotgun (WGS) entry which is preliminary data.</text>
</comment>
<accession>A0A0R1U1Q8</accession>
<gene>
    <name evidence="2" type="ORF">FC32_GL001692</name>
</gene>
<evidence type="ECO:0000259" key="1">
    <source>
        <dbReference type="SMART" id="SM01022"/>
    </source>
</evidence>
<organism evidence="2 3">
    <name type="scientific">Ligilactobacillus apodemi DSM 16634 = JCM 16172</name>
    <dbReference type="NCBI Taxonomy" id="1423724"/>
    <lineage>
        <taxon>Bacteria</taxon>
        <taxon>Bacillati</taxon>
        <taxon>Bacillota</taxon>
        <taxon>Bacilli</taxon>
        <taxon>Lactobacillales</taxon>
        <taxon>Lactobacillaceae</taxon>
        <taxon>Ligilactobacillus</taxon>
    </lineage>
</organism>
<dbReference type="AlphaFoldDB" id="A0A0R1U1Q8"/>